<dbReference type="AlphaFoldDB" id="A0A162SUJ5"/>
<dbReference type="Proteomes" id="UP000185680">
    <property type="component" value="Chromosome"/>
</dbReference>
<evidence type="ECO:0000313" key="5">
    <source>
        <dbReference type="Proteomes" id="UP000185680"/>
    </source>
</evidence>
<dbReference type="EMBL" id="CP017476">
    <property type="protein sequence ID" value="AOW12596.1"/>
    <property type="molecule type" value="Genomic_DNA"/>
</dbReference>
<gene>
    <name evidence="2" type="ORF">LPB072_06800</name>
    <name evidence="3" type="ORF">LPB72_16285</name>
</gene>
<dbReference type="RefSeq" id="WP_066093104.1">
    <property type="nucleotide sequence ID" value="NZ_CP017476.1"/>
</dbReference>
<name>A0A162SUJ5_9BURK</name>
<reference evidence="3 4" key="1">
    <citation type="submission" date="2016-02" db="EMBL/GenBank/DDBJ databases">
        <title>Draft genome sequence of Hydrogenophaga sp. LPB0072.</title>
        <authorList>
            <person name="Shin S.-K."/>
            <person name="Yi H."/>
        </authorList>
    </citation>
    <scope>NUCLEOTIDE SEQUENCE [LARGE SCALE GENOMIC DNA]</scope>
    <source>
        <strain evidence="3 4">LPB0072</strain>
    </source>
</reference>
<feature type="compositionally biased region" description="Basic and acidic residues" evidence="1">
    <location>
        <begin position="442"/>
        <end position="453"/>
    </location>
</feature>
<dbReference type="KEGG" id="hyl:LPB072_06800"/>
<feature type="compositionally biased region" description="Basic and acidic residues" evidence="1">
    <location>
        <begin position="227"/>
        <end position="237"/>
    </location>
</feature>
<evidence type="ECO:0000256" key="1">
    <source>
        <dbReference type="SAM" id="MobiDB-lite"/>
    </source>
</evidence>
<dbReference type="InterPro" id="IPR012434">
    <property type="entry name" value="DUF1631"/>
</dbReference>
<accession>A0A162SUJ5</accession>
<feature type="region of interest" description="Disordered" evidence="1">
    <location>
        <begin position="423"/>
        <end position="460"/>
    </location>
</feature>
<evidence type="ECO:0000313" key="3">
    <source>
        <dbReference type="EMBL" id="OAD40467.1"/>
    </source>
</evidence>
<evidence type="ECO:0000313" key="2">
    <source>
        <dbReference type="EMBL" id="AOW12596.1"/>
    </source>
</evidence>
<dbReference type="EMBL" id="LVWD01000030">
    <property type="protein sequence ID" value="OAD40467.1"/>
    <property type="molecule type" value="Genomic_DNA"/>
</dbReference>
<organism evidence="2 5">
    <name type="scientific">Hydrogenophaga crassostreae</name>
    <dbReference type="NCBI Taxonomy" id="1763535"/>
    <lineage>
        <taxon>Bacteria</taxon>
        <taxon>Pseudomonadati</taxon>
        <taxon>Pseudomonadota</taxon>
        <taxon>Betaproteobacteria</taxon>
        <taxon>Burkholderiales</taxon>
        <taxon>Comamonadaceae</taxon>
        <taxon>Hydrogenophaga</taxon>
    </lineage>
</organism>
<keyword evidence="4" id="KW-1185">Reference proteome</keyword>
<dbReference type="Pfam" id="PF07793">
    <property type="entry name" value="DUF1631"/>
    <property type="match status" value="2"/>
</dbReference>
<proteinExistence type="predicted"/>
<feature type="region of interest" description="Disordered" evidence="1">
    <location>
        <begin position="223"/>
        <end position="245"/>
    </location>
</feature>
<protein>
    <submittedName>
        <fullName evidence="2">Uncharacterized protein</fullName>
    </submittedName>
</protein>
<sequence length="460" mass="49891">MSDRLDGAFGACMQFAALQARAWVPRWLTQLSSALLQQEGGARSFKEKQAFGRARTVLATYREQVASRLLAEIDLLVRDAQPEAATEAGTRKPVRFNLDDLTLVDHGQVQEKVDLSRTQHVVRMTAEESASSLNAMLSSARGLAVVRGDVNPFLPDAIVSALARALATLHLDEGVRSVWMQAGAVPLGEALTQFYGEIAQFLRQRGIEPAGYLLVQKTASGRPAPAVKHDSGAHSDADSIPLSGMPGHGPQLTLRHLQTLLAGNLNGSGAEHADGSGLSNGLAYPLAAEVVALMLREVAEEKRLLRTVRDLVQRLRPGLMQLARNDPRFFADPSNSAQQLLDAITRQGLVFTSEQDSGFVEFAERTGRVVGALQSVDTEWPTRLRASLQRFLPAAGAHATTREADLASTQSQFQRRAVAACGTRVRDDEADDEPPAFLDTIPMDRDALHKEHQTVPPTHS</sequence>
<evidence type="ECO:0000313" key="4">
    <source>
        <dbReference type="Proteomes" id="UP000185657"/>
    </source>
</evidence>
<dbReference type="Proteomes" id="UP000185657">
    <property type="component" value="Unassembled WGS sequence"/>
</dbReference>
<dbReference type="STRING" id="1763535.LPB072_06800"/>
<reference evidence="2 5" key="2">
    <citation type="submission" date="2016-10" db="EMBL/GenBank/DDBJ databases">
        <title>Hydorgenophaga sp. LPB0072 isolated from gastropod.</title>
        <authorList>
            <person name="Kim E."/>
            <person name="Yi H."/>
        </authorList>
    </citation>
    <scope>NUCLEOTIDE SEQUENCE [LARGE SCALE GENOMIC DNA]</scope>
    <source>
        <strain evidence="2 5">LPB0072</strain>
    </source>
</reference>
<dbReference type="OrthoDB" id="6188167at2"/>